<dbReference type="PANTHER" id="PTHR14819">
    <property type="entry name" value="GTP-BINDING"/>
    <property type="match status" value="1"/>
</dbReference>
<dbReference type="GO" id="GO:0005525">
    <property type="term" value="F:GTP binding"/>
    <property type="evidence" value="ECO:0007669"/>
    <property type="project" value="InterPro"/>
</dbReference>
<feature type="domain" description="VLIG-type G" evidence="3">
    <location>
        <begin position="1076"/>
        <end position="1169"/>
    </location>
</feature>
<feature type="compositionally biased region" description="Polar residues" evidence="2">
    <location>
        <begin position="370"/>
        <end position="379"/>
    </location>
</feature>
<feature type="region of interest" description="Disordered" evidence="2">
    <location>
        <begin position="966"/>
        <end position="988"/>
    </location>
</feature>
<comment type="caution">
    <text evidence="4">The sequence shown here is derived from an EMBL/GenBank/DDBJ whole genome shotgun (WGS) entry which is preliminary data.</text>
</comment>
<dbReference type="AlphaFoldDB" id="A0AAD6FNF9"/>
<gene>
    <name evidence="4" type="ORF">JOQ06_011687</name>
</gene>
<evidence type="ECO:0000256" key="1">
    <source>
        <dbReference type="ARBA" id="ARBA00006828"/>
    </source>
</evidence>
<dbReference type="InterPro" id="IPR012337">
    <property type="entry name" value="RNaseH-like_sf"/>
</dbReference>
<evidence type="ECO:0000313" key="5">
    <source>
        <dbReference type="Proteomes" id="UP001219934"/>
    </source>
</evidence>
<dbReference type="InterPro" id="IPR030383">
    <property type="entry name" value="G_VLIG_dom"/>
</dbReference>
<reference evidence="4" key="1">
    <citation type="submission" date="2022-11" db="EMBL/GenBank/DDBJ databases">
        <title>Chromosome-level genome of Pogonophryne albipinna.</title>
        <authorList>
            <person name="Jo E."/>
        </authorList>
    </citation>
    <scope>NUCLEOTIDE SEQUENCE</scope>
    <source>
        <strain evidence="4">SGF0006</strain>
        <tissue evidence="4">Muscle</tissue>
    </source>
</reference>
<keyword evidence="5" id="KW-1185">Reference proteome</keyword>
<dbReference type="SUPFAM" id="SSF53098">
    <property type="entry name" value="Ribonuclease H-like"/>
    <property type="match status" value="1"/>
</dbReference>
<feature type="region of interest" description="Disordered" evidence="2">
    <location>
        <begin position="370"/>
        <end position="461"/>
    </location>
</feature>
<dbReference type="Proteomes" id="UP001219934">
    <property type="component" value="Unassembled WGS sequence"/>
</dbReference>
<evidence type="ECO:0000256" key="2">
    <source>
        <dbReference type="SAM" id="MobiDB-lite"/>
    </source>
</evidence>
<comment type="similarity">
    <text evidence="1">Belongs to the TRAFAC class dynamin-like GTPase superfamily. Very large inducible GTPase (VLIG) family.</text>
</comment>
<dbReference type="Pfam" id="PF25496">
    <property type="entry name" value="URGCP"/>
    <property type="match status" value="1"/>
</dbReference>
<dbReference type="Gene3D" id="3.40.50.300">
    <property type="entry name" value="P-loop containing nucleotide triphosphate hydrolases"/>
    <property type="match status" value="1"/>
</dbReference>
<dbReference type="InterPro" id="IPR052986">
    <property type="entry name" value="VLIG_GTPase"/>
</dbReference>
<sequence>MAEDLTQQLRKDIEDCECFSLQLDESTDVSDTAQLCVFIRMVFTDMTAKEELLTILPMKEHTRGEDIFRTFKNFVDKTKLPMSKLSSITTDGAPAMVGRCNGFIAKCREDDTFPDFLNYHCIIHQHALCAKMLNMKEVMDVSLKVACSIRARPLQRRLFRAYLEDADCVHTDLLLHTDVRWLSRGNFLERFRVLLPEIKAFLHGTKLAEYARLDDEEWLLDLAFLTDITHMLNELNLELQGKDRTVVDMISSVNAFKRRLHLLCSKLQRKDLANFQNIASELEKQGKDSALLDSARYTEQVNNITSDFEKRFRDFALLEPIATFMCYPFSEDHDIDSLAQNIGAVFHLNPSALEDEMLSLQADIQLKAQPSTPVQNKIDQLSRESESLPPAGELAEVESNNATWGSEVGTLQEKADGTLSKPTAPSAPKEPSTPVQNKIDQLSRESESLPPAGELAEVESNNATWCSEVGTLQEKADGTLSKPTAPSAPKDNGIQSKATSLSVFTEPSTPVQNKIDQLSRESESLPPAGELAEVESNNTTCCSEVGTLQEKADGTLSKPTAPSAPKEKQLEKFLEELGLDHHYKEKLSLSTLLRIDQKTFTDEPAKCESRSSMQEMALKMSMCQFSVPLLLPNCDTKQCTLMLWAMRDIVKKYRPPSLLESKGCIEERIVVSELPMISFVRLGKCSLSKSEILNKLLSNSQQNHDTFVHRNMEGGDSPRKISNGLVEMAWYLPCGNKNMDVFSKPVAVANLRGDIASFETQFSFLCQTSAAVFVFFDALDSECELLTNQQHKAQIFLVGNRQGKDFKLDAVKKVATNLSLTKSNILLKDEHINDANFVKDLREKVSNAFENTKVKRGIEKMADIAHEHGICVDEESPDCQTAKKNADAITAEIHDILQYKEAQLPLQGQLWKDLTRLEKEELRLRKVGSESIEEHMTCFINAISSPGIERCYFLKWLRMNLDNVSRENSLTSGSSTKKNAETLRTKRRSRRLRKNFPTASLGTEHFFREMGQIYEASLSLPETDPARQQLQHLPKLCAELMLAGFPLELVDGEASNIPLRWVTDVLSQLNDLVSPKNKILVVTVLGVQSTGKSTLLNTMFGVQFAVSSGRCTRGAFMLLIKIDEDVRKDLNCDFMVIIDTEGLKSPELAQLDNSHEHDNELATLVVGAE</sequence>
<feature type="compositionally biased region" description="Polar residues" evidence="2">
    <location>
        <begin position="966"/>
        <end position="977"/>
    </location>
</feature>
<name>A0AAD6FNF9_9TELE</name>
<dbReference type="SUPFAM" id="SSF52540">
    <property type="entry name" value="P-loop containing nucleoside triphosphate hydrolases"/>
    <property type="match status" value="1"/>
</dbReference>
<dbReference type="PROSITE" id="PS51717">
    <property type="entry name" value="G_VLIG"/>
    <property type="match status" value="1"/>
</dbReference>
<proteinExistence type="inferred from homology"/>
<dbReference type="InterPro" id="IPR057365">
    <property type="entry name" value="URGCP"/>
</dbReference>
<dbReference type="PANTHER" id="PTHR14819:SF9">
    <property type="entry name" value="UP-REGULATOR OF CELL PROLIFERATION-LIKE"/>
    <property type="match status" value="1"/>
</dbReference>
<dbReference type="InterPro" id="IPR027417">
    <property type="entry name" value="P-loop_NTPase"/>
</dbReference>
<dbReference type="Pfam" id="PF25683">
    <property type="entry name" value="URGCP_GTPase"/>
    <property type="match status" value="1"/>
</dbReference>
<evidence type="ECO:0000313" key="4">
    <source>
        <dbReference type="EMBL" id="KAJ4941813.1"/>
    </source>
</evidence>
<evidence type="ECO:0000259" key="3">
    <source>
        <dbReference type="PROSITE" id="PS51717"/>
    </source>
</evidence>
<dbReference type="EMBL" id="JAPTMU010000006">
    <property type="protein sequence ID" value="KAJ4941813.1"/>
    <property type="molecule type" value="Genomic_DNA"/>
</dbReference>
<accession>A0AAD6FNF9</accession>
<feature type="region of interest" description="Disordered" evidence="2">
    <location>
        <begin position="474"/>
        <end position="494"/>
    </location>
</feature>
<organism evidence="4 5">
    <name type="scientific">Pogonophryne albipinna</name>
    <dbReference type="NCBI Taxonomy" id="1090488"/>
    <lineage>
        <taxon>Eukaryota</taxon>
        <taxon>Metazoa</taxon>
        <taxon>Chordata</taxon>
        <taxon>Craniata</taxon>
        <taxon>Vertebrata</taxon>
        <taxon>Euteleostomi</taxon>
        <taxon>Actinopterygii</taxon>
        <taxon>Neopterygii</taxon>
        <taxon>Teleostei</taxon>
        <taxon>Neoteleostei</taxon>
        <taxon>Acanthomorphata</taxon>
        <taxon>Eupercaria</taxon>
        <taxon>Perciformes</taxon>
        <taxon>Notothenioidei</taxon>
        <taxon>Pogonophryne</taxon>
    </lineage>
</organism>
<protein>
    <recommendedName>
        <fullName evidence="3">VLIG-type G domain-containing protein</fullName>
    </recommendedName>
</protein>